<evidence type="ECO:0000313" key="3">
    <source>
        <dbReference type="EMBL" id="ADB18908.1"/>
    </source>
</evidence>
<organism evidence="3 4">
    <name type="scientific">Pirellula staleyi (strain ATCC 27377 / DSM 6068 / ICPB 4128)</name>
    <name type="common">Pirella staleyi</name>
    <dbReference type="NCBI Taxonomy" id="530564"/>
    <lineage>
        <taxon>Bacteria</taxon>
        <taxon>Pseudomonadati</taxon>
        <taxon>Planctomycetota</taxon>
        <taxon>Planctomycetia</taxon>
        <taxon>Pirellulales</taxon>
        <taxon>Pirellulaceae</taxon>
        <taxon>Pirellula</taxon>
    </lineage>
</organism>
<dbReference type="AlphaFoldDB" id="D2R459"/>
<protein>
    <submittedName>
        <fullName evidence="3">Uncharacterized protein</fullName>
    </submittedName>
</protein>
<name>D2R459_PIRSD</name>
<reference evidence="3 4" key="1">
    <citation type="journal article" date="2009" name="Stand. Genomic Sci.">
        <title>Complete genome sequence of Pirellula staleyi type strain (ATCC 27377).</title>
        <authorList>
            <person name="Clum A."/>
            <person name="Tindall B.J."/>
            <person name="Sikorski J."/>
            <person name="Ivanova N."/>
            <person name="Mavrommatis K."/>
            <person name="Lucas S."/>
            <person name="Glavina del Rio T."/>
            <person name="Nolan M."/>
            <person name="Chen F."/>
            <person name="Tice H."/>
            <person name="Pitluck S."/>
            <person name="Cheng J.F."/>
            <person name="Chertkov O."/>
            <person name="Brettin T."/>
            <person name="Han C."/>
            <person name="Detter J.C."/>
            <person name="Kuske C."/>
            <person name="Bruce D."/>
            <person name="Goodwin L."/>
            <person name="Ovchinikova G."/>
            <person name="Pati A."/>
            <person name="Mikhailova N."/>
            <person name="Chen A."/>
            <person name="Palaniappan K."/>
            <person name="Land M."/>
            <person name="Hauser L."/>
            <person name="Chang Y.J."/>
            <person name="Jeffries C.D."/>
            <person name="Chain P."/>
            <person name="Rohde M."/>
            <person name="Goker M."/>
            <person name="Bristow J."/>
            <person name="Eisen J.A."/>
            <person name="Markowitz V."/>
            <person name="Hugenholtz P."/>
            <person name="Kyrpides N.C."/>
            <person name="Klenk H.P."/>
            <person name="Lapidus A."/>
        </authorList>
    </citation>
    <scope>NUCLEOTIDE SEQUENCE [LARGE SCALE GENOMIC DNA]</scope>
    <source>
        <strain evidence="4">ATCC 27377 / DSM 6068 / ICPB 4128</strain>
    </source>
</reference>
<feature type="compositionally biased region" description="Pro residues" evidence="1">
    <location>
        <begin position="109"/>
        <end position="140"/>
    </location>
</feature>
<evidence type="ECO:0000256" key="2">
    <source>
        <dbReference type="SAM" id="Phobius"/>
    </source>
</evidence>
<keyword evidence="2" id="KW-1133">Transmembrane helix</keyword>
<evidence type="ECO:0000313" key="4">
    <source>
        <dbReference type="Proteomes" id="UP000001887"/>
    </source>
</evidence>
<evidence type="ECO:0000256" key="1">
    <source>
        <dbReference type="SAM" id="MobiDB-lite"/>
    </source>
</evidence>
<accession>D2R459</accession>
<keyword evidence="2" id="KW-0812">Transmembrane</keyword>
<gene>
    <name evidence="3" type="ordered locus">Psta_4260</name>
</gene>
<sequence length="140" mass="15153">MLQVVMLGLGIYYLYTGKIQQKTHKVEGWRARVIGGILLSSLPLSFVFGFAIGLYVVMTGGNPESVSNYALLIDIGVVIGVMVLAIILFNSWKVSIYDPSLSGTYVPGMMPPPPGSPPMQLPPSYPPVDPNNPYQPPSSR</sequence>
<dbReference type="EMBL" id="CP001848">
    <property type="protein sequence ID" value="ADB18908.1"/>
    <property type="molecule type" value="Genomic_DNA"/>
</dbReference>
<feature type="transmembrane region" description="Helical" evidence="2">
    <location>
        <begin position="69"/>
        <end position="89"/>
    </location>
</feature>
<proteinExistence type="predicted"/>
<feature type="transmembrane region" description="Helical" evidence="2">
    <location>
        <begin position="33"/>
        <end position="57"/>
    </location>
</feature>
<dbReference type="KEGG" id="psl:Psta_4260"/>
<keyword evidence="4" id="KW-1185">Reference proteome</keyword>
<dbReference type="Proteomes" id="UP000001887">
    <property type="component" value="Chromosome"/>
</dbReference>
<keyword evidence="2" id="KW-0472">Membrane</keyword>
<dbReference type="STRING" id="530564.Psta_4260"/>
<dbReference type="HOGENOM" id="CLU_1833344_0_0_0"/>
<feature type="region of interest" description="Disordered" evidence="1">
    <location>
        <begin position="108"/>
        <end position="140"/>
    </location>
</feature>